<dbReference type="Gene3D" id="3.30.2310.20">
    <property type="entry name" value="RelE-like"/>
    <property type="match status" value="1"/>
</dbReference>
<dbReference type="Proteomes" id="UP001165652">
    <property type="component" value="Unassembled WGS sequence"/>
</dbReference>
<evidence type="ECO:0000313" key="1">
    <source>
        <dbReference type="EMBL" id="MDC7788126.1"/>
    </source>
</evidence>
<comment type="caution">
    <text evidence="1">The sequence shown here is derived from an EMBL/GenBank/DDBJ whole genome shotgun (WGS) entry which is preliminary data.</text>
</comment>
<dbReference type="EMBL" id="JAQQLI010000037">
    <property type="protein sequence ID" value="MDC7788126.1"/>
    <property type="molecule type" value="Genomic_DNA"/>
</dbReference>
<dbReference type="Pfam" id="PF05015">
    <property type="entry name" value="HigB-like_toxin"/>
    <property type="match status" value="1"/>
</dbReference>
<dbReference type="InterPro" id="IPR007711">
    <property type="entry name" value="HigB-1"/>
</dbReference>
<name>A0ABT5JES1_RHOTP</name>
<organism evidence="1 2">
    <name type="scientific">Rhodoplanes tepidamans</name>
    <name type="common">Rhodoplanes cryptolactis</name>
    <dbReference type="NCBI Taxonomy" id="200616"/>
    <lineage>
        <taxon>Bacteria</taxon>
        <taxon>Pseudomonadati</taxon>
        <taxon>Pseudomonadota</taxon>
        <taxon>Alphaproteobacteria</taxon>
        <taxon>Hyphomicrobiales</taxon>
        <taxon>Nitrobacteraceae</taxon>
        <taxon>Rhodoplanes</taxon>
    </lineage>
</organism>
<reference evidence="1" key="1">
    <citation type="journal article" date="2023" name="Microbiol Resour">
        <title>Genome Sequences of Rhodoplanes serenus and Two Thermotolerant Strains, Rhodoplanes tepidamans and 'Rhodoplanes cryptolactis,' Further Refine the Genus.</title>
        <authorList>
            <person name="Rayyan A.A."/>
            <person name="Kyndt J.A."/>
        </authorList>
    </citation>
    <scope>NUCLEOTIDE SEQUENCE</scope>
    <source>
        <strain evidence="1">DSM 9987</strain>
    </source>
</reference>
<protein>
    <submittedName>
        <fullName evidence="1">Type II toxin-antitoxin system RelE/ParE family toxin</fullName>
    </submittedName>
</protein>
<dbReference type="RefSeq" id="WP_272778964.1">
    <property type="nucleotide sequence ID" value="NZ_JAQQLI010000037.1"/>
</dbReference>
<accession>A0ABT5JES1</accession>
<reference evidence="1" key="2">
    <citation type="submission" date="2023-02" db="EMBL/GenBank/DDBJ databases">
        <authorList>
            <person name="Rayyan A."/>
            <person name="Meyer T."/>
            <person name="Kyndt J.A."/>
        </authorList>
    </citation>
    <scope>NUCLEOTIDE SEQUENCE</scope>
    <source>
        <strain evidence="1">DSM 9987</strain>
    </source>
</reference>
<dbReference type="SUPFAM" id="SSF143011">
    <property type="entry name" value="RelE-like"/>
    <property type="match status" value="1"/>
</dbReference>
<dbReference type="InterPro" id="IPR035093">
    <property type="entry name" value="RelE/ParE_toxin_dom_sf"/>
</dbReference>
<evidence type="ECO:0000313" key="2">
    <source>
        <dbReference type="Proteomes" id="UP001165652"/>
    </source>
</evidence>
<sequence length="69" mass="7933">MPNLDRVRRVLATLDAATAPEQLDLPGFRFHVLKGRDKGRYAVDASRNYRVTFGWDGRDAVEVDLEDYH</sequence>
<keyword evidence="2" id="KW-1185">Reference proteome</keyword>
<gene>
    <name evidence="1" type="ORF">PQJ73_20750</name>
</gene>
<proteinExistence type="predicted"/>